<keyword evidence="6" id="KW-0472">Membrane</keyword>
<dbReference type="AlphaFoldDB" id="A0ABD3AG80"/>
<evidence type="ECO:0000256" key="2">
    <source>
        <dbReference type="ARBA" id="ARBA00022729"/>
    </source>
</evidence>
<dbReference type="Gene3D" id="3.40.30.10">
    <property type="entry name" value="Glutaredoxin"/>
    <property type="match status" value="2"/>
</dbReference>
<keyword evidence="3" id="KW-1015">Disulfide bond</keyword>
<gene>
    <name evidence="9" type="ORF">ACH5RR_009298</name>
</gene>
<dbReference type="InterPro" id="IPR017937">
    <property type="entry name" value="Thioredoxin_CS"/>
</dbReference>
<keyword evidence="2 7" id="KW-0732">Signal</keyword>
<dbReference type="Proteomes" id="UP001630127">
    <property type="component" value="Unassembled WGS sequence"/>
</dbReference>
<dbReference type="PANTHER" id="PTHR18929:SF218">
    <property type="entry name" value="PROTEIN DISULFIDE-ISOMERASE 5-2"/>
    <property type="match status" value="1"/>
</dbReference>
<comment type="caution">
    <text evidence="9">The sequence shown here is derived from an EMBL/GenBank/DDBJ whole genome shotgun (WGS) entry which is preliminary data.</text>
</comment>
<name>A0ABD3AG80_9GENT</name>
<evidence type="ECO:0000313" key="9">
    <source>
        <dbReference type="EMBL" id="KAL3529976.1"/>
    </source>
</evidence>
<dbReference type="InterPro" id="IPR036249">
    <property type="entry name" value="Thioredoxin-like_sf"/>
</dbReference>
<dbReference type="FunFam" id="3.40.30.10:FF:000107">
    <property type="entry name" value="Protein disulfide-isomerase 5-2"/>
    <property type="match status" value="1"/>
</dbReference>
<dbReference type="InterPro" id="IPR013766">
    <property type="entry name" value="Thioredoxin_domain"/>
</dbReference>
<dbReference type="PRINTS" id="PR00421">
    <property type="entry name" value="THIOREDOXIN"/>
</dbReference>
<keyword evidence="10" id="KW-1185">Reference proteome</keyword>
<dbReference type="CDD" id="cd02961">
    <property type="entry name" value="PDI_a_family"/>
    <property type="match status" value="1"/>
</dbReference>
<evidence type="ECO:0000256" key="5">
    <source>
        <dbReference type="SAM" id="MobiDB-lite"/>
    </source>
</evidence>
<dbReference type="Pfam" id="PF13848">
    <property type="entry name" value="Thioredoxin_6"/>
    <property type="match status" value="1"/>
</dbReference>
<dbReference type="SUPFAM" id="SSF52833">
    <property type="entry name" value="Thioredoxin-like"/>
    <property type="match status" value="1"/>
</dbReference>
<dbReference type="Pfam" id="PF00085">
    <property type="entry name" value="Thioredoxin"/>
    <property type="match status" value="1"/>
</dbReference>
<dbReference type="EMBL" id="JBJUIK010000004">
    <property type="protein sequence ID" value="KAL3529976.1"/>
    <property type="molecule type" value="Genomic_DNA"/>
</dbReference>
<dbReference type="PROSITE" id="PS51352">
    <property type="entry name" value="THIOREDOXIN_2"/>
    <property type="match status" value="1"/>
</dbReference>
<comment type="similarity">
    <text evidence="1">Belongs to the protein disulfide isomerase family.</text>
</comment>
<feature type="transmembrane region" description="Helical" evidence="6">
    <location>
        <begin position="391"/>
        <end position="413"/>
    </location>
</feature>
<evidence type="ECO:0000256" key="6">
    <source>
        <dbReference type="SAM" id="Phobius"/>
    </source>
</evidence>
<feature type="chain" id="PRO_5044768369" description="Thioredoxin domain-containing protein" evidence="7">
    <location>
        <begin position="31"/>
        <end position="445"/>
    </location>
</feature>
<accession>A0ABD3AG80</accession>
<proteinExistence type="inferred from homology"/>
<evidence type="ECO:0000256" key="4">
    <source>
        <dbReference type="ARBA" id="ARBA00023284"/>
    </source>
</evidence>
<keyword evidence="4" id="KW-0676">Redox-active center</keyword>
<feature type="region of interest" description="Disordered" evidence="5">
    <location>
        <begin position="422"/>
        <end position="445"/>
    </location>
</feature>
<feature type="domain" description="Thioredoxin" evidence="8">
    <location>
        <begin position="30"/>
        <end position="153"/>
    </location>
</feature>
<reference evidence="9 10" key="1">
    <citation type="submission" date="2024-11" db="EMBL/GenBank/DDBJ databases">
        <title>A near-complete genome assembly of Cinchona calisaya.</title>
        <authorList>
            <person name="Lian D.C."/>
            <person name="Zhao X.W."/>
            <person name="Wei L."/>
        </authorList>
    </citation>
    <scope>NUCLEOTIDE SEQUENCE [LARGE SCALE GENOMIC DNA]</scope>
    <source>
        <tissue evidence="9">Nenye</tissue>
    </source>
</reference>
<feature type="signal peptide" evidence="7">
    <location>
        <begin position="1"/>
        <end position="30"/>
    </location>
</feature>
<evidence type="ECO:0000256" key="3">
    <source>
        <dbReference type="ARBA" id="ARBA00023157"/>
    </source>
</evidence>
<evidence type="ECO:0000259" key="8">
    <source>
        <dbReference type="PROSITE" id="PS51352"/>
    </source>
</evidence>
<evidence type="ECO:0000256" key="7">
    <source>
        <dbReference type="SAM" id="SignalP"/>
    </source>
</evidence>
<keyword evidence="6" id="KW-0812">Transmembrane</keyword>
<organism evidence="9 10">
    <name type="scientific">Cinchona calisaya</name>
    <dbReference type="NCBI Taxonomy" id="153742"/>
    <lineage>
        <taxon>Eukaryota</taxon>
        <taxon>Viridiplantae</taxon>
        <taxon>Streptophyta</taxon>
        <taxon>Embryophyta</taxon>
        <taxon>Tracheophyta</taxon>
        <taxon>Spermatophyta</taxon>
        <taxon>Magnoliopsida</taxon>
        <taxon>eudicotyledons</taxon>
        <taxon>Gunneridae</taxon>
        <taxon>Pentapetalae</taxon>
        <taxon>asterids</taxon>
        <taxon>lamiids</taxon>
        <taxon>Gentianales</taxon>
        <taxon>Rubiaceae</taxon>
        <taxon>Cinchonoideae</taxon>
        <taxon>Cinchoneae</taxon>
        <taxon>Cinchona</taxon>
    </lineage>
</organism>
<dbReference type="PANTHER" id="PTHR18929">
    <property type="entry name" value="PROTEIN DISULFIDE ISOMERASE"/>
    <property type="match status" value="1"/>
</dbReference>
<protein>
    <recommendedName>
        <fullName evidence="8">Thioredoxin domain-containing protein</fullName>
    </recommendedName>
</protein>
<keyword evidence="6" id="KW-1133">Transmembrane helix</keyword>
<dbReference type="PROSITE" id="PS00194">
    <property type="entry name" value="THIOREDOXIN_1"/>
    <property type="match status" value="1"/>
</dbReference>
<evidence type="ECO:0000313" key="10">
    <source>
        <dbReference type="Proteomes" id="UP001630127"/>
    </source>
</evidence>
<evidence type="ECO:0000256" key="1">
    <source>
        <dbReference type="ARBA" id="ARBA00006347"/>
    </source>
</evidence>
<sequence>MLWRYKSPIFCKLTTTVSILLPFFLAAVAATATTQQNQFAGAIENGKVLELDESNFDAAISTFDYIFVDFYAQWCGHCKRLAPELEKVAPVLAGLKHPIVVAKVDADKYRKLANKHDIDGYPTLKIFMHGVPTEYHGPRKADLLVRFLKKFVAQDVAILSSDSAIKEFVEAADTHFPIFIGFGLNESMISNLAVKYKKKAWFSIAKDFSDETMAFYDFDKVPALVSIHPGYNENNIFYGPFEENFFEDYIKQSLLPLALPINQETLKLLKDDERKIALTIVEDESDEKTKDLVKLLKAAASANRDLVFGFVGFKQFEEFVESFEVYKKTQLPKMVIWDGNEKYFSVVGSDSIKEDDQGSQITRFLEGYREGSVIEKHISGPSLMGFINSLFGIRTVYILIFVVGVFILILTLTKEEPLRVGTREDVDHDSSSTSQPVRRVTDKED</sequence>